<dbReference type="NCBIfam" id="TIGR02118">
    <property type="entry name" value="EthD family reductase"/>
    <property type="match status" value="2"/>
</dbReference>
<name>M0ADV5_9EURY</name>
<organism evidence="3 4">
    <name type="scientific">Natrialba taiwanensis DSM 12281</name>
    <dbReference type="NCBI Taxonomy" id="1230458"/>
    <lineage>
        <taxon>Archaea</taxon>
        <taxon>Methanobacteriati</taxon>
        <taxon>Methanobacteriota</taxon>
        <taxon>Stenosarchaea group</taxon>
        <taxon>Halobacteria</taxon>
        <taxon>Halobacteriales</taxon>
        <taxon>Natrialbaceae</taxon>
        <taxon>Natrialba</taxon>
    </lineage>
</organism>
<feature type="compositionally biased region" description="Basic and acidic residues" evidence="1">
    <location>
        <begin position="75"/>
        <end position="91"/>
    </location>
</feature>
<feature type="domain" description="EthD" evidence="2">
    <location>
        <begin position="12"/>
        <end position="83"/>
    </location>
</feature>
<dbReference type="InterPro" id="IPR009799">
    <property type="entry name" value="EthD_dom"/>
</dbReference>
<evidence type="ECO:0000256" key="1">
    <source>
        <dbReference type="SAM" id="MobiDB-lite"/>
    </source>
</evidence>
<dbReference type="RefSeq" id="WP_006824600.1">
    <property type="nucleotide sequence ID" value="NZ_AOIL01000012.1"/>
</dbReference>
<dbReference type="OrthoDB" id="312801at2157"/>
<proteinExistence type="predicted"/>
<comment type="caution">
    <text evidence="3">The sequence shown here is derived from an EMBL/GenBank/DDBJ whole genome shotgun (WGS) entry which is preliminary data.</text>
</comment>
<evidence type="ECO:0000259" key="2">
    <source>
        <dbReference type="Pfam" id="PF07110"/>
    </source>
</evidence>
<dbReference type="PATRIC" id="fig|1230458.4.peg.727"/>
<dbReference type="Gene3D" id="3.30.70.100">
    <property type="match status" value="2"/>
</dbReference>
<accession>M0ADV5</accession>
<gene>
    <name evidence="3" type="ORF">C484_03604</name>
</gene>
<evidence type="ECO:0000313" key="4">
    <source>
        <dbReference type="Proteomes" id="UP000011648"/>
    </source>
</evidence>
<dbReference type="EMBL" id="AOIL01000012">
    <property type="protein sequence ID" value="ELY96042.1"/>
    <property type="molecule type" value="Genomic_DNA"/>
</dbReference>
<feature type="region of interest" description="Disordered" evidence="1">
    <location>
        <begin position="109"/>
        <end position="134"/>
    </location>
</feature>
<dbReference type="AlphaFoldDB" id="M0ADV5"/>
<sequence length="263" mass="29988">MYKHVALLVRQEGLSHEEFVDHWQTTHTPIAREIEGVVRYQQVLPTDPENAEFDGLAELYFEDLEKLYDALGSEGSRDYDPDQGKAKEAREDVNNFLAVEERPRFIGEEIVQKDEVGGDSVERSSTSNRTKSGDTDGLYKHSAFLVRKEGMTHDEFVDYWQTNHTPIAREIEGVVKYNTVIPTDPEHAEFDGVAELYFEDLEKLYDALGSEGSRDYDPARGKAKEAREDVNNFLAVEERPRFIGRERLVKADGERVGNSGGRR</sequence>
<feature type="region of interest" description="Disordered" evidence="1">
    <location>
        <begin position="72"/>
        <end position="91"/>
    </location>
</feature>
<dbReference type="Proteomes" id="UP000011648">
    <property type="component" value="Unassembled WGS sequence"/>
</dbReference>
<keyword evidence="4" id="KW-1185">Reference proteome</keyword>
<evidence type="ECO:0000313" key="3">
    <source>
        <dbReference type="EMBL" id="ELY96042.1"/>
    </source>
</evidence>
<dbReference type="Pfam" id="PF07110">
    <property type="entry name" value="EthD"/>
    <property type="match status" value="2"/>
</dbReference>
<feature type="domain" description="EthD" evidence="2">
    <location>
        <begin position="148"/>
        <end position="211"/>
    </location>
</feature>
<protein>
    <submittedName>
        <fullName evidence="3">Ethyl tert-butyl ether degradation EthD</fullName>
    </submittedName>
</protein>
<feature type="compositionally biased region" description="Basic and acidic residues" evidence="1">
    <location>
        <begin position="109"/>
        <end position="122"/>
    </location>
</feature>
<dbReference type="SUPFAM" id="SSF54909">
    <property type="entry name" value="Dimeric alpha+beta barrel"/>
    <property type="match status" value="2"/>
</dbReference>
<dbReference type="STRING" id="1230458.C484_03604"/>
<dbReference type="InterPro" id="IPR011008">
    <property type="entry name" value="Dimeric_a/b-barrel"/>
</dbReference>
<dbReference type="GO" id="GO:0016491">
    <property type="term" value="F:oxidoreductase activity"/>
    <property type="evidence" value="ECO:0007669"/>
    <property type="project" value="InterPro"/>
</dbReference>
<reference evidence="3 4" key="1">
    <citation type="journal article" date="2014" name="PLoS Genet.">
        <title>Phylogenetically driven sequencing of extremely halophilic archaea reveals strategies for static and dynamic osmo-response.</title>
        <authorList>
            <person name="Becker E.A."/>
            <person name="Seitzer P.M."/>
            <person name="Tritt A."/>
            <person name="Larsen D."/>
            <person name="Krusor M."/>
            <person name="Yao A.I."/>
            <person name="Wu D."/>
            <person name="Madern D."/>
            <person name="Eisen J.A."/>
            <person name="Darling A.E."/>
            <person name="Facciotti M.T."/>
        </authorList>
    </citation>
    <scope>NUCLEOTIDE SEQUENCE [LARGE SCALE GENOMIC DNA]</scope>
    <source>
        <strain evidence="3 4">DSM 12281</strain>
    </source>
</reference>